<evidence type="ECO:0000313" key="2">
    <source>
        <dbReference type="EMBL" id="RZT90941.1"/>
    </source>
</evidence>
<evidence type="ECO:0000313" key="3">
    <source>
        <dbReference type="Proteomes" id="UP000292136"/>
    </source>
</evidence>
<keyword evidence="3" id="KW-1185">Reference proteome</keyword>
<dbReference type="SUPFAM" id="SSF109604">
    <property type="entry name" value="HD-domain/PDEase-like"/>
    <property type="match status" value="1"/>
</dbReference>
<proteinExistence type="predicted"/>
<organism evidence="2 3">
    <name type="scientific">Azospira oryzae</name>
    <dbReference type="NCBI Taxonomy" id="146939"/>
    <lineage>
        <taxon>Bacteria</taxon>
        <taxon>Pseudomonadati</taxon>
        <taxon>Pseudomonadota</taxon>
        <taxon>Betaproteobacteria</taxon>
        <taxon>Rhodocyclales</taxon>
        <taxon>Rhodocyclaceae</taxon>
        <taxon>Azospira</taxon>
    </lineage>
</organism>
<comment type="caution">
    <text evidence="2">The sequence shown here is derived from an EMBL/GenBank/DDBJ whole genome shotgun (WGS) entry which is preliminary data.</text>
</comment>
<dbReference type="Proteomes" id="UP000292136">
    <property type="component" value="Unassembled WGS sequence"/>
</dbReference>
<dbReference type="EMBL" id="SHKM01000001">
    <property type="protein sequence ID" value="RZT90941.1"/>
    <property type="molecule type" value="Genomic_DNA"/>
</dbReference>
<dbReference type="InterPro" id="IPR052340">
    <property type="entry name" value="RNase_Y/CdgJ"/>
</dbReference>
<sequence>MFSRLFRSRSEVPAAAEAAAPVAPAASGAAAPATPPVAPLTGEAQRHSFVRREPIVNRQQRVAAYEFNLEARLASRLGGRSAVVQRSLQEALFHELALASGESGVLGQRLAFVPVSPDALDSAALARLPRQNTVLMLALPPDVEAEALPPPATLVRLRQEGFLLGMYVPPDKAALAALRPHLDYVAVDVAAFDGERLRNLAYALKTVDGHTVHLIADNVQTADEFNLCFQRGFDYFQGRAVSLKEAWAPAKGAASRMRIIQLLNLVRNEAENKELAETLKQDPLLSFRILRYINSPGIGLTTPVSSIEHALVVLGLGRFYRWLSLLLFAPQGGGFGEWLVVEHALTRGRLMELLGAGRFPPAEHDALFLCGSFSLLDRLLQQPLAEVVGQLTLPPAVKQALLQRQGPYAQLLEVAEACESLESARIESAAQAAGLEAEATNRAMIMAMAWANEVGELGGSDAL</sequence>
<dbReference type="PROSITE" id="PS51833">
    <property type="entry name" value="HDOD"/>
    <property type="match status" value="1"/>
</dbReference>
<dbReference type="PANTHER" id="PTHR33525">
    <property type="match status" value="1"/>
</dbReference>
<accession>A0ABY0IUM7</accession>
<dbReference type="Pfam" id="PF08668">
    <property type="entry name" value="HDOD"/>
    <property type="match status" value="1"/>
</dbReference>
<reference evidence="2 3" key="1">
    <citation type="submission" date="2019-02" db="EMBL/GenBank/DDBJ databases">
        <title>Genomic Encyclopedia of Type Strains, Phase IV (KMG-IV): sequencing the most valuable type-strain genomes for metagenomic binning, comparative biology and taxonomic classification.</title>
        <authorList>
            <person name="Goeker M."/>
        </authorList>
    </citation>
    <scope>NUCLEOTIDE SEQUENCE [LARGE SCALE GENOMIC DNA]</scope>
    <source>
        <strain evidence="2 3">DSM 21223</strain>
    </source>
</reference>
<dbReference type="Gene3D" id="1.10.3210.10">
    <property type="entry name" value="Hypothetical protein af1432"/>
    <property type="match status" value="1"/>
</dbReference>
<dbReference type="PANTHER" id="PTHR33525:SF4">
    <property type="entry name" value="CYCLIC DI-GMP PHOSPHODIESTERASE CDGJ"/>
    <property type="match status" value="1"/>
</dbReference>
<dbReference type="RefSeq" id="WP_130459202.1">
    <property type="nucleotide sequence ID" value="NZ_SHKM01000001.1"/>
</dbReference>
<feature type="domain" description="HDOD" evidence="1">
    <location>
        <begin position="249"/>
        <end position="439"/>
    </location>
</feature>
<gene>
    <name evidence="2" type="ORF">EV678_1766</name>
</gene>
<dbReference type="InterPro" id="IPR013976">
    <property type="entry name" value="HDOD"/>
</dbReference>
<name>A0ABY0IUM7_9RHOO</name>
<protein>
    <submittedName>
        <fullName evidence="2">EAL and modified HD-GYP domain-containing signal transduction protein</fullName>
    </submittedName>
</protein>
<evidence type="ECO:0000259" key="1">
    <source>
        <dbReference type="PROSITE" id="PS51833"/>
    </source>
</evidence>